<comment type="caution">
    <text evidence="6">The sequence shown here is derived from an EMBL/GenBank/DDBJ whole genome shotgun (WGS) entry which is preliminary data.</text>
</comment>
<keyword evidence="7" id="KW-1185">Reference proteome</keyword>
<comment type="subcellular location">
    <subcellularLocation>
        <location evidence="1">Nucleus</location>
    </subcellularLocation>
</comment>
<dbReference type="EMBL" id="PDCK01000039">
    <property type="protein sequence ID" value="PRQ56802.1"/>
    <property type="molecule type" value="Genomic_DNA"/>
</dbReference>
<keyword evidence="2" id="KW-0805">Transcription regulation</keyword>
<dbReference type="PANTHER" id="PTHR31442">
    <property type="entry name" value="HOMEODOMAIN-LIKE SUPERFAMILY PROTEIN-RELATED"/>
    <property type="match status" value="1"/>
</dbReference>
<accession>A0A2P6SDP8</accession>
<keyword evidence="3" id="KW-0804">Transcription</keyword>
<reference evidence="6 7" key="1">
    <citation type="journal article" date="2018" name="Nat. Genet.">
        <title>The Rosa genome provides new insights in the design of modern roses.</title>
        <authorList>
            <person name="Bendahmane M."/>
        </authorList>
    </citation>
    <scope>NUCLEOTIDE SEQUENCE [LARGE SCALE GENOMIC DNA]</scope>
    <source>
        <strain evidence="7">cv. Old Blush</strain>
    </source>
</reference>
<dbReference type="SUPFAM" id="SSF46689">
    <property type="entry name" value="Homeodomain-like"/>
    <property type="match status" value="1"/>
</dbReference>
<evidence type="ECO:0000256" key="2">
    <source>
        <dbReference type="ARBA" id="ARBA00023015"/>
    </source>
</evidence>
<evidence type="ECO:0000256" key="1">
    <source>
        <dbReference type="ARBA" id="ARBA00004123"/>
    </source>
</evidence>
<evidence type="ECO:0000313" key="6">
    <source>
        <dbReference type="EMBL" id="PRQ56802.1"/>
    </source>
</evidence>
<dbReference type="STRING" id="74649.A0A2P6SDP8"/>
<gene>
    <name evidence="6" type="ORF">RchiOBHm_Chr1g0341321</name>
</gene>
<evidence type="ECO:0000313" key="7">
    <source>
        <dbReference type="Proteomes" id="UP000238479"/>
    </source>
</evidence>
<dbReference type="Gramene" id="PRQ56802">
    <property type="protein sequence ID" value="PRQ56802"/>
    <property type="gene ID" value="RchiOBHm_Chr1g0341321"/>
</dbReference>
<dbReference type="Gene3D" id="1.10.10.60">
    <property type="entry name" value="Homeodomain-like"/>
    <property type="match status" value="1"/>
</dbReference>
<name>A0A2P6SDP8_ROSCH</name>
<evidence type="ECO:0000256" key="3">
    <source>
        <dbReference type="ARBA" id="ARBA00023163"/>
    </source>
</evidence>
<feature type="region of interest" description="Disordered" evidence="5">
    <location>
        <begin position="58"/>
        <end position="99"/>
    </location>
</feature>
<dbReference type="NCBIfam" id="TIGR01557">
    <property type="entry name" value="myb_SHAQKYF"/>
    <property type="match status" value="1"/>
</dbReference>
<dbReference type="InterPro" id="IPR044841">
    <property type="entry name" value="LUX/BOA-like"/>
</dbReference>
<dbReference type="PANTHER" id="PTHR31442:SF40">
    <property type="entry name" value="HOMEODOMAIN-LIKE SUPERFAMILY PROTEIN"/>
    <property type="match status" value="1"/>
</dbReference>
<evidence type="ECO:0000256" key="5">
    <source>
        <dbReference type="SAM" id="MobiDB-lite"/>
    </source>
</evidence>
<sequence>MFEHAVVSADDREHVILKALKLGAAQYIVKPVCFDDVKNLWKFVVNADRSHKEISFVEEIESGGEQSSETSTSDEDTNGDHEKKNSKRRKSTKEGNAPKKAKLIWTQELQARFLESVHFIGLERAVPKTILEVMNVEGLTRENVASHLQKYRQFLRRVAVKISVSKSNIGNKSQTSSSTFGQSQTSIFQQQPISGQNLSINLIASSLGRPLFHANHHEASTTSVPPFGNTSHLYQPNSLSHFQMPQPAFMGYPGSFQPANYSSVNGSGFQTNNVQSNWSSANGLQAQTSPLTNHLYGNYNNDGMSTGFQFGSWNGTMGFLNDSNSLITNNYYGGLPMSGAASVGLAGFNSNQNPNLMVVKYGWASSTSGLDTNFFGSVLNDIDQSELHQEMNNTSPTGNLMFGNNKFSGVEDASSVGFGGITTVEAAASSSNVVDVSPNQNQTGEYFDELHDILFNDTNLQSVNQEEGKEVVNLYETNANAVQENASLLKESNGQACICH</sequence>
<keyword evidence="4" id="KW-0539">Nucleus</keyword>
<protein>
    <submittedName>
        <fullName evidence="6">Putative transcription factor MYB-HB-like family</fullName>
    </submittedName>
</protein>
<proteinExistence type="predicted"/>
<organism evidence="6 7">
    <name type="scientific">Rosa chinensis</name>
    <name type="common">China rose</name>
    <dbReference type="NCBI Taxonomy" id="74649"/>
    <lineage>
        <taxon>Eukaryota</taxon>
        <taxon>Viridiplantae</taxon>
        <taxon>Streptophyta</taxon>
        <taxon>Embryophyta</taxon>
        <taxon>Tracheophyta</taxon>
        <taxon>Spermatophyta</taxon>
        <taxon>Magnoliopsida</taxon>
        <taxon>eudicotyledons</taxon>
        <taxon>Gunneridae</taxon>
        <taxon>Pentapetalae</taxon>
        <taxon>rosids</taxon>
        <taxon>fabids</taxon>
        <taxon>Rosales</taxon>
        <taxon>Rosaceae</taxon>
        <taxon>Rosoideae</taxon>
        <taxon>Rosoideae incertae sedis</taxon>
        <taxon>Rosa</taxon>
    </lineage>
</organism>
<evidence type="ECO:0000256" key="4">
    <source>
        <dbReference type="ARBA" id="ARBA00023242"/>
    </source>
</evidence>
<dbReference type="InterPro" id="IPR009057">
    <property type="entry name" value="Homeodomain-like_sf"/>
</dbReference>
<dbReference type="GO" id="GO:0005634">
    <property type="term" value="C:nucleus"/>
    <property type="evidence" value="ECO:0007669"/>
    <property type="project" value="UniProtKB-SubCell"/>
</dbReference>
<dbReference type="FunFam" id="1.10.10.60:FF:000007">
    <property type="entry name" value="Two-component response regulator"/>
    <property type="match status" value="1"/>
</dbReference>
<dbReference type="SUPFAM" id="SSF52172">
    <property type="entry name" value="CheY-like"/>
    <property type="match status" value="1"/>
</dbReference>
<dbReference type="Proteomes" id="UP000238479">
    <property type="component" value="Chromosome 1"/>
</dbReference>
<dbReference type="InterPro" id="IPR011006">
    <property type="entry name" value="CheY-like_superfamily"/>
</dbReference>
<dbReference type="GO" id="GO:0003700">
    <property type="term" value="F:DNA-binding transcription factor activity"/>
    <property type="evidence" value="ECO:0007669"/>
    <property type="project" value="InterPro"/>
</dbReference>
<dbReference type="AlphaFoldDB" id="A0A2P6SDP8"/>
<dbReference type="InterPro" id="IPR006447">
    <property type="entry name" value="Myb_dom_plants"/>
</dbReference>
<dbReference type="GO" id="GO:0003677">
    <property type="term" value="F:DNA binding"/>
    <property type="evidence" value="ECO:0007669"/>
    <property type="project" value="InterPro"/>
</dbReference>